<name>A0AAE0LK01_9CHLO</name>
<dbReference type="Proteomes" id="UP001190700">
    <property type="component" value="Unassembled WGS sequence"/>
</dbReference>
<reference evidence="2 3" key="1">
    <citation type="journal article" date="2015" name="Genome Biol. Evol.">
        <title>Comparative Genomics of a Bacterivorous Green Alga Reveals Evolutionary Causalities and Consequences of Phago-Mixotrophic Mode of Nutrition.</title>
        <authorList>
            <person name="Burns J.A."/>
            <person name="Paasch A."/>
            <person name="Narechania A."/>
            <person name="Kim E."/>
        </authorList>
    </citation>
    <scope>NUCLEOTIDE SEQUENCE [LARGE SCALE GENOMIC DNA]</scope>
    <source>
        <strain evidence="2 3">PLY_AMNH</strain>
    </source>
</reference>
<feature type="region of interest" description="Disordered" evidence="1">
    <location>
        <begin position="188"/>
        <end position="211"/>
    </location>
</feature>
<evidence type="ECO:0000313" key="3">
    <source>
        <dbReference type="Proteomes" id="UP001190700"/>
    </source>
</evidence>
<evidence type="ECO:0000313" key="2">
    <source>
        <dbReference type="EMBL" id="KAK3287957.1"/>
    </source>
</evidence>
<gene>
    <name evidence="2" type="ORF">CYMTET_4565</name>
</gene>
<proteinExistence type="predicted"/>
<dbReference type="EMBL" id="LGRX02000645">
    <property type="protein sequence ID" value="KAK3287957.1"/>
    <property type="molecule type" value="Genomic_DNA"/>
</dbReference>
<accession>A0AAE0LK01</accession>
<sequence>MSSAGANARAVDLWCAPGMRAELERLHGLADPAAKAPTKRVCAGVREEICGWFKGHQQEVARLPEEVRGETAALVAAGLLKADRAGAISVTDWPLGSGAAWTVERGQHFARMQEVAAWAKAMLALRAPGGALPSPSGGAGGQPLPAGPPSGAASPAALSPVAIAAIAAEAAKAAVEAMKADLLVAMGGASSGGGAGRGPSPPANRVQRSSA</sequence>
<keyword evidence="3" id="KW-1185">Reference proteome</keyword>
<evidence type="ECO:0000256" key="1">
    <source>
        <dbReference type="SAM" id="MobiDB-lite"/>
    </source>
</evidence>
<dbReference type="AlphaFoldDB" id="A0AAE0LK01"/>
<protein>
    <submittedName>
        <fullName evidence="2">Uncharacterized protein</fullName>
    </submittedName>
</protein>
<organism evidence="2 3">
    <name type="scientific">Cymbomonas tetramitiformis</name>
    <dbReference type="NCBI Taxonomy" id="36881"/>
    <lineage>
        <taxon>Eukaryota</taxon>
        <taxon>Viridiplantae</taxon>
        <taxon>Chlorophyta</taxon>
        <taxon>Pyramimonadophyceae</taxon>
        <taxon>Pyramimonadales</taxon>
        <taxon>Pyramimonadaceae</taxon>
        <taxon>Cymbomonas</taxon>
    </lineage>
</organism>
<feature type="region of interest" description="Disordered" evidence="1">
    <location>
        <begin position="133"/>
        <end position="153"/>
    </location>
</feature>
<comment type="caution">
    <text evidence="2">The sequence shown here is derived from an EMBL/GenBank/DDBJ whole genome shotgun (WGS) entry which is preliminary data.</text>
</comment>